<accession>A0AAV6YK72</accession>
<evidence type="ECO:0000313" key="6">
    <source>
        <dbReference type="Proteomes" id="UP000824782"/>
    </source>
</evidence>
<name>A0AAV6YK72_ENGPU</name>
<keyword evidence="1 4" id="KW-0812">Transmembrane</keyword>
<protein>
    <submittedName>
        <fullName evidence="5">Uncharacterized protein</fullName>
    </submittedName>
</protein>
<evidence type="ECO:0000256" key="1">
    <source>
        <dbReference type="ARBA" id="ARBA00022692"/>
    </source>
</evidence>
<reference evidence="5" key="1">
    <citation type="thesis" date="2020" institute="ProQuest LLC" country="789 East Eisenhower Parkway, Ann Arbor, MI, USA">
        <title>Comparative Genomics and Chromosome Evolution.</title>
        <authorList>
            <person name="Mudd A.B."/>
        </authorList>
    </citation>
    <scope>NUCLEOTIDE SEQUENCE</scope>
    <source>
        <strain evidence="5">237g6f4</strain>
        <tissue evidence="5">Blood</tissue>
    </source>
</reference>
<dbReference type="EMBL" id="WNYA01078064">
    <property type="protein sequence ID" value="KAG8535110.1"/>
    <property type="molecule type" value="Genomic_DNA"/>
</dbReference>
<keyword evidence="6" id="KW-1185">Reference proteome</keyword>
<dbReference type="GO" id="GO:0016020">
    <property type="term" value="C:membrane"/>
    <property type="evidence" value="ECO:0007669"/>
    <property type="project" value="InterPro"/>
</dbReference>
<proteinExistence type="predicted"/>
<dbReference type="Proteomes" id="UP000824782">
    <property type="component" value="Unassembled WGS sequence"/>
</dbReference>
<dbReference type="GO" id="GO:0005524">
    <property type="term" value="F:ATP binding"/>
    <property type="evidence" value="ECO:0007669"/>
    <property type="project" value="InterPro"/>
</dbReference>
<keyword evidence="3 4" id="KW-0472">Membrane</keyword>
<feature type="transmembrane region" description="Helical" evidence="4">
    <location>
        <begin position="41"/>
        <end position="61"/>
    </location>
</feature>
<evidence type="ECO:0000313" key="5">
    <source>
        <dbReference type="EMBL" id="KAG8535110.1"/>
    </source>
</evidence>
<gene>
    <name evidence="5" type="ORF">GDO81_029408</name>
</gene>
<organism evidence="5 6">
    <name type="scientific">Engystomops pustulosus</name>
    <name type="common">Tungara frog</name>
    <name type="synonym">Physalaemus pustulosus</name>
    <dbReference type="NCBI Taxonomy" id="76066"/>
    <lineage>
        <taxon>Eukaryota</taxon>
        <taxon>Metazoa</taxon>
        <taxon>Chordata</taxon>
        <taxon>Craniata</taxon>
        <taxon>Vertebrata</taxon>
        <taxon>Euteleostomi</taxon>
        <taxon>Amphibia</taxon>
        <taxon>Batrachia</taxon>
        <taxon>Anura</taxon>
        <taxon>Neobatrachia</taxon>
        <taxon>Hyloidea</taxon>
        <taxon>Leptodactylidae</taxon>
        <taxon>Leiuperinae</taxon>
        <taxon>Engystomops</taxon>
    </lineage>
</organism>
<sequence length="112" mass="12646">MSTRRRVCERKMSETAVKKPQMEKLIQTETAETGRVKLDVFWQYMRAVGLAVSLFICFLYCCQNASAIGANVWLSDWTNEPVINGTQQNTQQRVGVYAALGLLQGQEPGRVM</sequence>
<comment type="caution">
    <text evidence="5">The sequence shown here is derived from an EMBL/GenBank/DDBJ whole genome shotgun (WGS) entry which is preliminary data.</text>
</comment>
<evidence type="ECO:0000256" key="2">
    <source>
        <dbReference type="ARBA" id="ARBA00022989"/>
    </source>
</evidence>
<dbReference type="AlphaFoldDB" id="A0AAV6YK72"/>
<keyword evidence="2 4" id="KW-1133">Transmembrane helix</keyword>
<evidence type="ECO:0000256" key="4">
    <source>
        <dbReference type="SAM" id="Phobius"/>
    </source>
</evidence>
<evidence type="ECO:0000256" key="3">
    <source>
        <dbReference type="ARBA" id="ARBA00023136"/>
    </source>
</evidence>
<dbReference type="InterPro" id="IPR036640">
    <property type="entry name" value="ABC1_TM_sf"/>
</dbReference>
<dbReference type="Gene3D" id="1.20.1560.10">
    <property type="entry name" value="ABC transporter type 1, transmembrane domain"/>
    <property type="match status" value="1"/>
</dbReference>